<organism evidence="2 3">
    <name type="scientific">Heterobasidion irregulare (strain TC 32-1)</name>
    <dbReference type="NCBI Taxonomy" id="747525"/>
    <lineage>
        <taxon>Eukaryota</taxon>
        <taxon>Fungi</taxon>
        <taxon>Dikarya</taxon>
        <taxon>Basidiomycota</taxon>
        <taxon>Agaricomycotina</taxon>
        <taxon>Agaricomycetes</taxon>
        <taxon>Russulales</taxon>
        <taxon>Bondarzewiaceae</taxon>
        <taxon>Heterobasidion</taxon>
        <taxon>Heterobasidion annosum species complex</taxon>
    </lineage>
</organism>
<name>W4JVR5_HETIT</name>
<dbReference type="InParanoid" id="W4JVR5"/>
<proteinExistence type="predicted"/>
<dbReference type="KEGG" id="hir:HETIRDRAFT_453815"/>
<dbReference type="AlphaFoldDB" id="W4JVR5"/>
<keyword evidence="3" id="KW-1185">Reference proteome</keyword>
<dbReference type="EMBL" id="KI925462">
    <property type="protein sequence ID" value="ETW77658.1"/>
    <property type="molecule type" value="Genomic_DNA"/>
</dbReference>
<evidence type="ECO:0000313" key="2">
    <source>
        <dbReference type="EMBL" id="ETW77658.1"/>
    </source>
</evidence>
<feature type="compositionally biased region" description="Basic and acidic residues" evidence="1">
    <location>
        <begin position="29"/>
        <end position="42"/>
    </location>
</feature>
<dbReference type="RefSeq" id="XP_009549696.1">
    <property type="nucleotide sequence ID" value="XM_009551401.1"/>
</dbReference>
<sequence length="67" mass="7545">MASRSTSTCVLARLDDADNHDNEEEDEEEHRRGKETVDEDIYKAAPSSRPLNLSHIRPALPSDPLSR</sequence>
<reference evidence="2 3" key="1">
    <citation type="journal article" date="2012" name="New Phytol.">
        <title>Insight into trade-off between wood decay and parasitism from the genome of a fungal forest pathogen.</title>
        <authorList>
            <person name="Olson A."/>
            <person name="Aerts A."/>
            <person name="Asiegbu F."/>
            <person name="Belbahri L."/>
            <person name="Bouzid O."/>
            <person name="Broberg A."/>
            <person name="Canback B."/>
            <person name="Coutinho P.M."/>
            <person name="Cullen D."/>
            <person name="Dalman K."/>
            <person name="Deflorio G."/>
            <person name="van Diepen L.T."/>
            <person name="Dunand C."/>
            <person name="Duplessis S."/>
            <person name="Durling M."/>
            <person name="Gonthier P."/>
            <person name="Grimwood J."/>
            <person name="Fossdal C.G."/>
            <person name="Hansson D."/>
            <person name="Henrissat B."/>
            <person name="Hietala A."/>
            <person name="Himmelstrand K."/>
            <person name="Hoffmeister D."/>
            <person name="Hogberg N."/>
            <person name="James T.Y."/>
            <person name="Karlsson M."/>
            <person name="Kohler A."/>
            <person name="Kues U."/>
            <person name="Lee Y.H."/>
            <person name="Lin Y.C."/>
            <person name="Lind M."/>
            <person name="Lindquist E."/>
            <person name="Lombard V."/>
            <person name="Lucas S."/>
            <person name="Lunden K."/>
            <person name="Morin E."/>
            <person name="Murat C."/>
            <person name="Park J."/>
            <person name="Raffaello T."/>
            <person name="Rouze P."/>
            <person name="Salamov A."/>
            <person name="Schmutz J."/>
            <person name="Solheim H."/>
            <person name="Stahlberg J."/>
            <person name="Velez H."/>
            <person name="de Vries R.P."/>
            <person name="Wiebenga A."/>
            <person name="Woodward S."/>
            <person name="Yakovlev I."/>
            <person name="Garbelotto M."/>
            <person name="Martin F."/>
            <person name="Grigoriev I.V."/>
            <person name="Stenlid J."/>
        </authorList>
    </citation>
    <scope>NUCLEOTIDE SEQUENCE [LARGE SCALE GENOMIC DNA]</scope>
    <source>
        <strain evidence="2 3">TC 32-1</strain>
    </source>
</reference>
<dbReference type="GeneID" id="20676436"/>
<dbReference type="Proteomes" id="UP000030671">
    <property type="component" value="Unassembled WGS sequence"/>
</dbReference>
<feature type="region of interest" description="Disordered" evidence="1">
    <location>
        <begin position="1"/>
        <end position="67"/>
    </location>
</feature>
<accession>W4JVR5</accession>
<dbReference type="HOGENOM" id="CLU_2812684_0_0_1"/>
<protein>
    <submittedName>
        <fullName evidence="2">Uncharacterized protein</fullName>
    </submittedName>
</protein>
<evidence type="ECO:0000256" key="1">
    <source>
        <dbReference type="SAM" id="MobiDB-lite"/>
    </source>
</evidence>
<evidence type="ECO:0000313" key="3">
    <source>
        <dbReference type="Proteomes" id="UP000030671"/>
    </source>
</evidence>
<gene>
    <name evidence="2" type="ORF">HETIRDRAFT_453815</name>
</gene>